<evidence type="ECO:0000313" key="2">
    <source>
        <dbReference type="EMBL" id="TDM12128.1"/>
    </source>
</evidence>
<organism evidence="2 3">
    <name type="scientific">Macrococcus lamae</name>
    <dbReference type="NCBI Taxonomy" id="198484"/>
    <lineage>
        <taxon>Bacteria</taxon>
        <taxon>Bacillati</taxon>
        <taxon>Bacillota</taxon>
        <taxon>Bacilli</taxon>
        <taxon>Bacillales</taxon>
        <taxon>Staphylococcaceae</taxon>
        <taxon>Macrococcus</taxon>
    </lineage>
</organism>
<dbReference type="Gene3D" id="3.40.190.10">
    <property type="entry name" value="Periplasmic binding protein-like II"/>
    <property type="match status" value="1"/>
</dbReference>
<dbReference type="Pfam" id="PF12793">
    <property type="entry name" value="SgrR_N"/>
    <property type="match status" value="1"/>
</dbReference>
<dbReference type="InterPro" id="IPR025370">
    <property type="entry name" value="SgrR_HTH_N"/>
</dbReference>
<gene>
    <name evidence="2" type="ORF">ERX29_04750</name>
</gene>
<dbReference type="GO" id="GO:0015833">
    <property type="term" value="P:peptide transport"/>
    <property type="evidence" value="ECO:0007669"/>
    <property type="project" value="TreeGrafter"/>
</dbReference>
<accession>A0A4R6BV37</accession>
<evidence type="ECO:0000313" key="3">
    <source>
        <dbReference type="Proteomes" id="UP000294802"/>
    </source>
</evidence>
<protein>
    <recommendedName>
        <fullName evidence="1">Transcriptional regulator SgrR N-terminal HTH domain-containing protein</fullName>
    </recommendedName>
</protein>
<dbReference type="PANTHER" id="PTHR30290">
    <property type="entry name" value="PERIPLASMIC BINDING COMPONENT OF ABC TRANSPORTER"/>
    <property type="match status" value="1"/>
</dbReference>
<feature type="domain" description="Transcriptional regulator SgrR N-terminal HTH" evidence="1">
    <location>
        <begin position="21"/>
        <end position="94"/>
    </location>
</feature>
<dbReference type="SUPFAM" id="SSF46785">
    <property type="entry name" value="Winged helix' DNA-binding domain"/>
    <property type="match status" value="1"/>
</dbReference>
<dbReference type="Proteomes" id="UP000294802">
    <property type="component" value="Unassembled WGS sequence"/>
</dbReference>
<keyword evidence="3" id="KW-1185">Reference proteome</keyword>
<dbReference type="InterPro" id="IPR039424">
    <property type="entry name" value="SBP_5"/>
</dbReference>
<dbReference type="InterPro" id="IPR036390">
    <property type="entry name" value="WH_DNA-bd_sf"/>
</dbReference>
<dbReference type="GO" id="GO:1904680">
    <property type="term" value="F:peptide transmembrane transporter activity"/>
    <property type="evidence" value="ECO:0007669"/>
    <property type="project" value="TreeGrafter"/>
</dbReference>
<dbReference type="OrthoDB" id="5894719at2"/>
<dbReference type="AlphaFoldDB" id="A0A4R6BV37"/>
<evidence type="ECO:0000259" key="1">
    <source>
        <dbReference type="Pfam" id="PF12793"/>
    </source>
</evidence>
<dbReference type="SUPFAM" id="SSF53850">
    <property type="entry name" value="Periplasmic binding protein-like II"/>
    <property type="match status" value="1"/>
</dbReference>
<name>A0A4R6BV37_9STAP</name>
<proteinExistence type="predicted"/>
<comment type="caution">
    <text evidence="2">The sequence shown here is derived from an EMBL/GenBank/DDBJ whole genome shotgun (WGS) entry which is preliminary data.</text>
</comment>
<dbReference type="EMBL" id="SCWB01000006">
    <property type="protein sequence ID" value="TDM12128.1"/>
    <property type="molecule type" value="Genomic_DNA"/>
</dbReference>
<reference evidence="2 3" key="1">
    <citation type="submission" date="2019-01" db="EMBL/GenBank/DDBJ databases">
        <title>Draft genome sequences of the type strains of six Macrococcus species.</title>
        <authorList>
            <person name="Mazhar S."/>
            <person name="Altermann E."/>
            <person name="Hill C."/>
            <person name="Mcauliffe O."/>
        </authorList>
    </citation>
    <scope>NUCLEOTIDE SEQUENCE [LARGE SCALE GENOMIC DNA]</scope>
    <source>
        <strain evidence="2 3">CCM4815</strain>
    </source>
</reference>
<sequence>MMIIDEKLLMLNHFVAHHNGSREDLAEYMNISSRQLTRLLKKWEEQNIIEYVAGEGRGNESTILFKVDVEQRFINEYLMTINERSISDIDEILTLPLSKKSKNLITSVVQETLYTYDQSNSMKQGYIYTDTINYIPESFHPLNESDHTIDTIVLNTMSRLYELDSYGNLNPELVIYDEWKDNTLIIHLLRTIKFSDGRGLFAEDVVCCLKQLFDRSDDFCNVVSVTTAGVYTLAIEMNHQTDSIKYLLSNLDASIYREEQGILLTTGPYYVAKQNEEMMTLRTNFFHFKGEHDISTLYLVSDQKKYQLIYQNQQLDNNKVSKMLTKTMLLFNPYSRVNILQRMYLTHLILAFFDKTMQHDSSVEKRLFDSYKHFMGRQNPSEQVFTKPVRILLLGIKDNEQQMVDYLKTRGVPVEVTEDEFHTYMYTNLNYYNVDMVMTKEVIPADLSYYQRLRFGKFKEWYYNLKESRQLIRIYMDKHSQYWTYAEQRYERFLAQQALVIPISVTARQFSFPENFRNIVITQQGLIDYSKIIVKDNEQVME</sequence>